<gene>
    <name evidence="7" type="primary">ygdR</name>
    <name evidence="7" type="ORF">SOPEG_3447</name>
</gene>
<dbReference type="eggNOG" id="ENOG50333U0">
    <property type="taxonomic scope" value="Bacteria"/>
</dbReference>
<evidence type="ECO:0000256" key="5">
    <source>
        <dbReference type="ARBA" id="ARBA00023288"/>
    </source>
</evidence>
<evidence type="ECO:0000313" key="7">
    <source>
        <dbReference type="EMBL" id="AHF74757.1"/>
    </source>
</evidence>
<dbReference type="Gene3D" id="2.30.30.100">
    <property type="match status" value="1"/>
</dbReference>
<dbReference type="Pfam" id="PF06004">
    <property type="entry name" value="DUF903"/>
    <property type="match status" value="1"/>
</dbReference>
<name>W0HQF7_9GAMM</name>
<evidence type="ECO:0000256" key="2">
    <source>
        <dbReference type="ARBA" id="ARBA00022729"/>
    </source>
</evidence>
<evidence type="ECO:0000256" key="3">
    <source>
        <dbReference type="ARBA" id="ARBA00023136"/>
    </source>
</evidence>
<dbReference type="STRING" id="2342.SOPEG_3447"/>
<organism evidence="7 8">
    <name type="scientific">Candidatus Sodalis pierantonii str. SOPE</name>
    <dbReference type="NCBI Taxonomy" id="2342"/>
    <lineage>
        <taxon>Bacteria</taxon>
        <taxon>Pseudomonadati</taxon>
        <taxon>Pseudomonadota</taxon>
        <taxon>Gammaproteobacteria</taxon>
        <taxon>Enterobacterales</taxon>
        <taxon>Bruguierivoracaceae</taxon>
        <taxon>Sodalis</taxon>
    </lineage>
</organism>
<keyword evidence="5 7" id="KW-0449">Lipoprotein</keyword>
<protein>
    <submittedName>
        <fullName evidence="7">Putative lipoprotein</fullName>
    </submittedName>
</protein>
<dbReference type="AlphaFoldDB" id="W0HQF7"/>
<dbReference type="EMBL" id="CP006568">
    <property type="protein sequence ID" value="AHF74757.1"/>
    <property type="molecule type" value="Genomic_DNA"/>
</dbReference>
<keyword evidence="4" id="KW-0564">Palmitate</keyword>
<proteinExistence type="predicted"/>
<evidence type="ECO:0000256" key="4">
    <source>
        <dbReference type="ARBA" id="ARBA00023139"/>
    </source>
</evidence>
<dbReference type="NCBIfam" id="NF033216">
    <property type="entry name" value="lipo_YgdI_YgdR"/>
    <property type="match status" value="1"/>
</dbReference>
<dbReference type="InterPro" id="IPR047807">
    <property type="entry name" value="YgdI/YgdR-like_SH3-like"/>
</dbReference>
<dbReference type="KEGG" id="pes:SOPEG_3447"/>
<keyword evidence="3" id="KW-0472">Membrane</keyword>
<dbReference type="HOGENOM" id="CLU_2631641_0_0_6"/>
<accession>W0HQF7</accession>
<dbReference type="Proteomes" id="UP000019025">
    <property type="component" value="Chromosome"/>
</dbReference>
<reference evidence="7 8" key="1">
    <citation type="journal article" date="2014" name="Genome Biol. Evol.">
        <title>Genome degeneration and adaptation in a nascent stage of symbiosis.</title>
        <authorList>
            <person name="Oakeson K.F."/>
            <person name="Gil R."/>
            <person name="Clayton A.L."/>
            <person name="Dunn D.M."/>
            <person name="von Niederhausern A.C."/>
            <person name="Hamil C."/>
            <person name="Aoyagi A."/>
            <person name="Duval B."/>
            <person name="Baca A."/>
            <person name="Silva F.J."/>
            <person name="Vallier A."/>
            <person name="Jackson D.G."/>
            <person name="Latorre A."/>
            <person name="Weiss R.B."/>
            <person name="Heddi A."/>
            <person name="Moya A."/>
            <person name="Dale C."/>
        </authorList>
    </citation>
    <scope>NUCLEOTIDE SEQUENCE [LARGE SCALE GENOMIC DNA]</scope>
    <source>
        <strain evidence="8">none</strain>
    </source>
</reference>
<dbReference type="InterPro" id="IPR010920">
    <property type="entry name" value="LSM_dom_sf"/>
</dbReference>
<keyword evidence="8" id="KW-1185">Reference proteome</keyword>
<feature type="domain" description="Lipoprotein YgdI/YgdR-like SH3-like" evidence="6">
    <location>
        <begin position="34"/>
        <end position="76"/>
    </location>
</feature>
<dbReference type="PANTHER" id="PTHR37011">
    <property type="entry name" value="POT FAMILY PEPTIDE TRANSPORT PROTEIN-RELATED"/>
    <property type="match status" value="1"/>
</dbReference>
<dbReference type="SUPFAM" id="SSF50182">
    <property type="entry name" value="Sm-like ribonucleoproteins"/>
    <property type="match status" value="1"/>
</dbReference>
<dbReference type="PANTHER" id="PTHR37011:SF1">
    <property type="entry name" value="POT FAMILY PEPTIDE TRANSPORT PROTEIN"/>
    <property type="match status" value="1"/>
</dbReference>
<evidence type="ECO:0000259" key="6">
    <source>
        <dbReference type="Pfam" id="PF06004"/>
    </source>
</evidence>
<keyword evidence="1" id="KW-1003">Cell membrane</keyword>
<keyword evidence="2" id="KW-0732">Signal</keyword>
<dbReference type="InterPro" id="IPR010305">
    <property type="entry name" value="YgdI/YgdR-like"/>
</dbReference>
<evidence type="ECO:0000313" key="8">
    <source>
        <dbReference type="Proteomes" id="UP000019025"/>
    </source>
</evidence>
<sequence>MENDNENTLSADARRYSASRCLPAAPVMTSWRPKDGQMILTDGKPEIDKTTGLIRYTDERGNERQINGNDVSQIIER</sequence>
<evidence type="ECO:0000256" key="1">
    <source>
        <dbReference type="ARBA" id="ARBA00022475"/>
    </source>
</evidence>